<evidence type="ECO:0000259" key="2">
    <source>
        <dbReference type="Pfam" id="PF14322"/>
    </source>
</evidence>
<dbReference type="AlphaFoldDB" id="A0A2P6C853"/>
<protein>
    <submittedName>
        <fullName evidence="3">RagB/SusD family protein</fullName>
    </submittedName>
</protein>
<dbReference type="Gene3D" id="1.25.40.390">
    <property type="match status" value="1"/>
</dbReference>
<keyword evidence="1" id="KW-0732">Signal</keyword>
<dbReference type="RefSeq" id="WP_105050040.1">
    <property type="nucleotide sequence ID" value="NZ_CP150661.1"/>
</dbReference>
<dbReference type="Proteomes" id="UP000247345">
    <property type="component" value="Unassembled WGS sequence"/>
</dbReference>
<dbReference type="PROSITE" id="PS51257">
    <property type="entry name" value="PROKAR_LIPOPROTEIN"/>
    <property type="match status" value="1"/>
</dbReference>
<evidence type="ECO:0000313" key="4">
    <source>
        <dbReference type="Proteomes" id="UP000247345"/>
    </source>
</evidence>
<feature type="signal peptide" evidence="1">
    <location>
        <begin position="1"/>
        <end position="20"/>
    </location>
</feature>
<keyword evidence="4" id="KW-1185">Reference proteome</keyword>
<evidence type="ECO:0000313" key="3">
    <source>
        <dbReference type="EMBL" id="PQJ69107.1"/>
    </source>
</evidence>
<gene>
    <name evidence="3" type="ORF">BTO14_13840</name>
</gene>
<feature type="chain" id="PRO_5015124186" evidence="1">
    <location>
        <begin position="21"/>
        <end position="517"/>
    </location>
</feature>
<proteinExistence type="predicted"/>
<dbReference type="InterPro" id="IPR033985">
    <property type="entry name" value="SusD-like_N"/>
</dbReference>
<feature type="domain" description="SusD-like N-terminal" evidence="2">
    <location>
        <begin position="23"/>
        <end position="225"/>
    </location>
</feature>
<dbReference type="Pfam" id="PF14322">
    <property type="entry name" value="SusD-like_3"/>
    <property type="match status" value="1"/>
</dbReference>
<dbReference type="SUPFAM" id="SSF48452">
    <property type="entry name" value="TPR-like"/>
    <property type="match status" value="1"/>
</dbReference>
<dbReference type="OrthoDB" id="1147023at2"/>
<sequence length="517" mass="58647">MKNNKKILFTIFFLSLFAVSCNDFLDELPDNRTEVDNQNKIRKLLVSAYPSTGEAVVAEMSSDNFQDLGDTNPDWERIHQQLVYWEDVTETDNDGPDSVWEGCYGAIAAANQALEGINSVGDLDLSAERGEALITRAYAHFILVNVFSKHYNEQTSGSDLGIPYLEAPETSLNPQYERGTVKDVYEKINKDIEEALPLIRDDIYDVPKYHFTSKAAYAFAARFNLYYQNWEKAKTYASVVLTQNPLSVLRDWAAQGLVNRDQDPLTNAYINDNSSLLNVTSASNAGLIFGPYRVVTRFNHTRNIADTESMYVPLPFGNVTSASYNYRPSNYTASNFDKVVYFKMPYLFEYTDPVAKIGFRRTVYVPFTTDETLLVRAEANVMLKQYGDAINDLNTWTRNFFRNSETTVADVNTFYDGLAYSTEDVPNQKKTLAPKFSVEAGTQENMIHYTLQCRRILTIHEGLRWFDIKRYGITVPRYKSDLVGNISVEDVLKADDARKAIQLPKDVVSAGLTPNPR</sequence>
<comment type="caution">
    <text evidence="3">The sequence shown here is derived from an EMBL/GenBank/DDBJ whole genome shotgun (WGS) entry which is preliminary data.</text>
</comment>
<evidence type="ECO:0000256" key="1">
    <source>
        <dbReference type="SAM" id="SignalP"/>
    </source>
</evidence>
<dbReference type="InterPro" id="IPR011990">
    <property type="entry name" value="TPR-like_helical_dom_sf"/>
</dbReference>
<name>A0A2P6C853_9FLAO</name>
<reference evidence="3 4" key="1">
    <citation type="submission" date="2016-12" db="EMBL/GenBank/DDBJ databases">
        <title>Trade-off between light-utilization and light-protection in marine flavobacteria.</title>
        <authorList>
            <person name="Kumagai Y."/>
            <person name="Yoshizawa S."/>
            <person name="Kogure K."/>
            <person name="Iwasaki W."/>
        </authorList>
    </citation>
    <scope>NUCLEOTIDE SEQUENCE [LARGE SCALE GENOMIC DNA]</scope>
    <source>
        <strain evidence="3 4">KCTC 12100</strain>
    </source>
</reference>
<accession>A0A2P6C853</accession>
<dbReference type="EMBL" id="MSCK01000002">
    <property type="protein sequence ID" value="PQJ69107.1"/>
    <property type="molecule type" value="Genomic_DNA"/>
</dbReference>
<organism evidence="3 4">
    <name type="scientific">Polaribacter butkevichii</name>
    <dbReference type="NCBI Taxonomy" id="218490"/>
    <lineage>
        <taxon>Bacteria</taxon>
        <taxon>Pseudomonadati</taxon>
        <taxon>Bacteroidota</taxon>
        <taxon>Flavobacteriia</taxon>
        <taxon>Flavobacteriales</taxon>
        <taxon>Flavobacteriaceae</taxon>
    </lineage>
</organism>